<organism evidence="1 2">
    <name type="scientific">candidate division WS6 bacterium OLB21</name>
    <dbReference type="NCBI Taxonomy" id="1617427"/>
    <lineage>
        <taxon>Bacteria</taxon>
        <taxon>Candidatus Dojkabacteria</taxon>
    </lineage>
</organism>
<evidence type="ECO:0000313" key="2">
    <source>
        <dbReference type="Proteomes" id="UP000070449"/>
    </source>
</evidence>
<reference evidence="1 2" key="1">
    <citation type="submission" date="2015-02" db="EMBL/GenBank/DDBJ databases">
        <title>Improved understanding of the partial-nitritation anammox process through 23 genomes representing the majority of the microbial community.</title>
        <authorList>
            <person name="Speth D.R."/>
            <person name="In T Zandt M."/>
            <person name="Guerrero Cruz S."/>
            <person name="Jetten M.S."/>
            <person name="Dutilh B.E."/>
        </authorList>
    </citation>
    <scope>NUCLEOTIDE SEQUENCE [LARGE SCALE GENOMIC DNA]</scope>
    <source>
        <strain evidence="1">OLB21</strain>
    </source>
</reference>
<accession>A0A136KFZ8</accession>
<sequence>MYHAIVLRSSLSDYSTLEDQYLPFAYVKSENGSQNILALEVKPSEKDQFISKLQKEIKAGPYYAHLYNDSELIVVFKEKSFVVANPDEIIPVWEYARSLNIPEEQLDFQPASFAEEEDYFNT</sequence>
<gene>
    <name evidence="1" type="ORF">UZ20_WS6002000796</name>
</gene>
<dbReference type="EMBL" id="JYPD01000025">
    <property type="protein sequence ID" value="KXK08268.1"/>
    <property type="molecule type" value="Genomic_DNA"/>
</dbReference>
<dbReference type="Proteomes" id="UP000070449">
    <property type="component" value="Unassembled WGS sequence"/>
</dbReference>
<comment type="caution">
    <text evidence="1">The sequence shown here is derived from an EMBL/GenBank/DDBJ whole genome shotgun (WGS) entry which is preliminary data.</text>
</comment>
<dbReference type="STRING" id="1617427.UZ20_WS6002000796"/>
<evidence type="ECO:0000313" key="1">
    <source>
        <dbReference type="EMBL" id="KXK08268.1"/>
    </source>
</evidence>
<proteinExistence type="predicted"/>
<dbReference type="AlphaFoldDB" id="A0A136KFZ8"/>
<protein>
    <submittedName>
        <fullName evidence="1">Uncharacterized protein</fullName>
    </submittedName>
</protein>
<name>A0A136KFZ8_9BACT</name>